<dbReference type="GO" id="GO:0016747">
    <property type="term" value="F:acyltransferase activity, transferring groups other than amino-acyl groups"/>
    <property type="evidence" value="ECO:0007669"/>
    <property type="project" value="InterPro"/>
</dbReference>
<reference evidence="2" key="1">
    <citation type="submission" date="2020-10" db="EMBL/GenBank/DDBJ databases">
        <authorList>
            <person name="Gilroy R."/>
        </authorList>
    </citation>
    <scope>NUCLEOTIDE SEQUENCE</scope>
    <source>
        <strain evidence="2">ChiSxjej2B14-8506</strain>
    </source>
</reference>
<dbReference type="InterPro" id="IPR000182">
    <property type="entry name" value="GNAT_dom"/>
</dbReference>
<dbReference type="CDD" id="cd04301">
    <property type="entry name" value="NAT_SF"/>
    <property type="match status" value="1"/>
</dbReference>
<evidence type="ECO:0000313" key="2">
    <source>
        <dbReference type="EMBL" id="HIU45751.1"/>
    </source>
</evidence>
<evidence type="ECO:0000259" key="1">
    <source>
        <dbReference type="PROSITE" id="PS51186"/>
    </source>
</evidence>
<feature type="domain" description="N-acetyltransferase" evidence="1">
    <location>
        <begin position="20"/>
        <end position="186"/>
    </location>
</feature>
<dbReference type="Gene3D" id="3.40.630.30">
    <property type="match status" value="1"/>
</dbReference>
<proteinExistence type="predicted"/>
<dbReference type="InterPro" id="IPR051531">
    <property type="entry name" value="N-acetyltransferase"/>
</dbReference>
<reference evidence="2" key="2">
    <citation type="journal article" date="2021" name="PeerJ">
        <title>Extensive microbial diversity within the chicken gut microbiome revealed by metagenomics and culture.</title>
        <authorList>
            <person name="Gilroy R."/>
            <person name="Ravi A."/>
            <person name="Getino M."/>
            <person name="Pursley I."/>
            <person name="Horton D.L."/>
            <person name="Alikhan N.F."/>
            <person name="Baker D."/>
            <person name="Gharbi K."/>
            <person name="Hall N."/>
            <person name="Watson M."/>
            <person name="Adriaenssens E.M."/>
            <person name="Foster-Nyarko E."/>
            <person name="Jarju S."/>
            <person name="Secka A."/>
            <person name="Antonio M."/>
            <person name="Oren A."/>
            <person name="Chaudhuri R.R."/>
            <person name="La Ragione R."/>
            <person name="Hildebrand F."/>
            <person name="Pallen M.J."/>
        </authorList>
    </citation>
    <scope>NUCLEOTIDE SEQUENCE</scope>
    <source>
        <strain evidence="2">ChiSxjej2B14-8506</strain>
    </source>
</reference>
<dbReference type="AlphaFoldDB" id="A0A9D1LPQ0"/>
<dbReference type="PANTHER" id="PTHR43792">
    <property type="entry name" value="GNAT FAMILY, PUTATIVE (AFU_ORTHOLOGUE AFUA_3G00765)-RELATED-RELATED"/>
    <property type="match status" value="1"/>
</dbReference>
<dbReference type="EMBL" id="DVNK01000005">
    <property type="protein sequence ID" value="HIU45751.1"/>
    <property type="molecule type" value="Genomic_DNA"/>
</dbReference>
<dbReference type="InterPro" id="IPR016181">
    <property type="entry name" value="Acyl_CoA_acyltransferase"/>
</dbReference>
<dbReference type="PROSITE" id="PS51186">
    <property type="entry name" value="GNAT"/>
    <property type="match status" value="1"/>
</dbReference>
<sequence length="200" mass="22739">MNIIHSHDITLLGGNADHSIALRPLTDAHLPYLYKWNADPEVLYWADSDDVKSYPPEAVHQIYGRPAEETLYFIIEADGELIGDCSLQRMNLPEVKAIYPADADVRRIDMMIGEKAWWGRGVGTLLVGMLVDFAFGVEKVDVLHCLCDDYNIRSRRVWEKCGFALVNAVRVPQSTKGEYEYHWRLTRAEYEAAHASGERA</sequence>
<name>A0A9D1LPQ0_9FIRM</name>
<organism evidence="2 3">
    <name type="scientific">Candidatus Fimadaptatus faecigallinarum</name>
    <dbReference type="NCBI Taxonomy" id="2840814"/>
    <lineage>
        <taxon>Bacteria</taxon>
        <taxon>Bacillati</taxon>
        <taxon>Bacillota</taxon>
        <taxon>Clostridia</taxon>
        <taxon>Eubacteriales</taxon>
        <taxon>Candidatus Fimadaptatus</taxon>
    </lineage>
</organism>
<accession>A0A9D1LPQ0</accession>
<dbReference type="Proteomes" id="UP000824123">
    <property type="component" value="Unassembled WGS sequence"/>
</dbReference>
<gene>
    <name evidence="2" type="ORF">IAC59_00655</name>
</gene>
<protein>
    <submittedName>
        <fullName evidence="2">GNAT family N-acetyltransferase</fullName>
    </submittedName>
</protein>
<evidence type="ECO:0000313" key="3">
    <source>
        <dbReference type="Proteomes" id="UP000824123"/>
    </source>
</evidence>
<dbReference type="Pfam" id="PF13302">
    <property type="entry name" value="Acetyltransf_3"/>
    <property type="match status" value="1"/>
</dbReference>
<comment type="caution">
    <text evidence="2">The sequence shown here is derived from an EMBL/GenBank/DDBJ whole genome shotgun (WGS) entry which is preliminary data.</text>
</comment>
<dbReference type="SUPFAM" id="SSF55729">
    <property type="entry name" value="Acyl-CoA N-acyltransferases (Nat)"/>
    <property type="match status" value="1"/>
</dbReference>